<dbReference type="AlphaFoldDB" id="A0A2K8L1C8"/>
<dbReference type="OrthoDB" id="9808602at2"/>
<evidence type="ECO:0000259" key="3">
    <source>
        <dbReference type="PROSITE" id="PS50801"/>
    </source>
</evidence>
<comment type="similarity">
    <text evidence="1 2">Belongs to the anti-sigma-factor antagonist family.</text>
</comment>
<dbReference type="PROSITE" id="PS50801">
    <property type="entry name" value="STAS"/>
    <property type="match status" value="1"/>
</dbReference>
<dbReference type="EMBL" id="CP018799">
    <property type="protein sequence ID" value="ATX78734.1"/>
    <property type="molecule type" value="Genomic_DNA"/>
</dbReference>
<dbReference type="InterPro" id="IPR036513">
    <property type="entry name" value="STAS_dom_sf"/>
</dbReference>
<organism evidence="4 5">
    <name type="scientific">Mariprofundus aestuarium</name>
    <dbReference type="NCBI Taxonomy" id="1921086"/>
    <lineage>
        <taxon>Bacteria</taxon>
        <taxon>Pseudomonadati</taxon>
        <taxon>Pseudomonadota</taxon>
        <taxon>Candidatius Mariprofundia</taxon>
        <taxon>Mariprofundales</taxon>
        <taxon>Mariprofundaceae</taxon>
        <taxon>Mariprofundus</taxon>
    </lineage>
</organism>
<dbReference type="Pfam" id="PF01740">
    <property type="entry name" value="STAS"/>
    <property type="match status" value="1"/>
</dbReference>
<reference evidence="4 5" key="1">
    <citation type="submission" date="2016-12" db="EMBL/GenBank/DDBJ databases">
        <title>Isolation and genomic insights into novel planktonic Zetaproteobacteria from stratified waters of the Chesapeake Bay.</title>
        <authorList>
            <person name="McAllister S.M."/>
            <person name="Kato S."/>
            <person name="Chan C.S."/>
            <person name="Chiu B.K."/>
            <person name="Field E.K."/>
        </authorList>
    </citation>
    <scope>NUCLEOTIDE SEQUENCE [LARGE SCALE GENOMIC DNA]</scope>
    <source>
        <strain evidence="4 5">CP-5</strain>
    </source>
</reference>
<accession>A0A2K8L1C8</accession>
<evidence type="ECO:0000313" key="5">
    <source>
        <dbReference type="Proteomes" id="UP000231701"/>
    </source>
</evidence>
<keyword evidence="5" id="KW-1185">Reference proteome</keyword>
<dbReference type="Proteomes" id="UP000231701">
    <property type="component" value="Chromosome"/>
</dbReference>
<gene>
    <name evidence="4" type="ORF">Ga0123461_0282</name>
</gene>
<dbReference type="InterPro" id="IPR002645">
    <property type="entry name" value="STAS_dom"/>
</dbReference>
<feature type="domain" description="STAS" evidence="3">
    <location>
        <begin position="6"/>
        <end position="110"/>
    </location>
</feature>
<dbReference type="PANTHER" id="PTHR33495">
    <property type="entry name" value="ANTI-SIGMA FACTOR ANTAGONIST TM_1081-RELATED-RELATED"/>
    <property type="match status" value="1"/>
</dbReference>
<protein>
    <recommendedName>
        <fullName evidence="2">Anti-sigma factor antagonist</fullName>
    </recommendedName>
</protein>
<dbReference type="PANTHER" id="PTHR33495:SF2">
    <property type="entry name" value="ANTI-SIGMA FACTOR ANTAGONIST TM_1081-RELATED"/>
    <property type="match status" value="1"/>
</dbReference>
<sequence>MNTNLKFEREELSENNVTLKVFGDVTIHTATRLREQLKPLFTAKMQSVHVVLDHVEFMDSSGIATLVEGLQWSRLTGGRFVLSGLSDNVRDIFSLAKLDTVFEIEDSFAT</sequence>
<dbReference type="KEGG" id="maes:Ga0123461_0282"/>
<proteinExistence type="inferred from homology"/>
<dbReference type="RefSeq" id="WP_100276711.1">
    <property type="nucleotide sequence ID" value="NZ_CP018799.1"/>
</dbReference>
<name>A0A2K8L1C8_MARES</name>
<dbReference type="GO" id="GO:0043856">
    <property type="term" value="F:anti-sigma factor antagonist activity"/>
    <property type="evidence" value="ECO:0007669"/>
    <property type="project" value="InterPro"/>
</dbReference>
<dbReference type="CDD" id="cd07043">
    <property type="entry name" value="STAS_anti-anti-sigma_factors"/>
    <property type="match status" value="1"/>
</dbReference>
<dbReference type="InterPro" id="IPR003658">
    <property type="entry name" value="Anti-sigma_ant"/>
</dbReference>
<dbReference type="NCBIfam" id="TIGR00377">
    <property type="entry name" value="ant_ant_sig"/>
    <property type="match status" value="1"/>
</dbReference>
<dbReference type="SUPFAM" id="SSF52091">
    <property type="entry name" value="SpoIIaa-like"/>
    <property type="match status" value="1"/>
</dbReference>
<evidence type="ECO:0000256" key="2">
    <source>
        <dbReference type="RuleBase" id="RU003749"/>
    </source>
</evidence>
<evidence type="ECO:0000256" key="1">
    <source>
        <dbReference type="ARBA" id="ARBA00009013"/>
    </source>
</evidence>
<evidence type="ECO:0000313" key="4">
    <source>
        <dbReference type="EMBL" id="ATX78734.1"/>
    </source>
</evidence>
<dbReference type="Gene3D" id="3.30.750.24">
    <property type="entry name" value="STAS domain"/>
    <property type="match status" value="1"/>
</dbReference>